<keyword evidence="1" id="KW-0472">Membrane</keyword>
<dbReference type="AlphaFoldDB" id="A0A7C3KGC4"/>
<feature type="transmembrane region" description="Helical" evidence="1">
    <location>
        <begin position="34"/>
        <end position="55"/>
    </location>
</feature>
<accession>A0A7C3KGC4</accession>
<comment type="caution">
    <text evidence="2">The sequence shown here is derived from an EMBL/GenBank/DDBJ whole genome shotgun (WGS) entry which is preliminary data.</text>
</comment>
<keyword evidence="1" id="KW-0812">Transmembrane</keyword>
<keyword evidence="1" id="KW-1133">Transmembrane helix</keyword>
<name>A0A7C3KGC4_9CYAN</name>
<evidence type="ECO:0000313" key="2">
    <source>
        <dbReference type="EMBL" id="HFN00345.1"/>
    </source>
</evidence>
<sequence>MNLFLLKVLVLSLLLSVAIKYGGPYLPVQGNQTTVLTAITLPSIVMAIALGWRWFNTQKR</sequence>
<protein>
    <submittedName>
        <fullName evidence="2">Uncharacterized protein</fullName>
    </submittedName>
</protein>
<reference evidence="2" key="1">
    <citation type="journal article" date="2020" name="mSystems">
        <title>Genome- and Community-Level Interaction Insights into Carbon Utilization and Element Cycling Functions of Hydrothermarchaeota in Hydrothermal Sediment.</title>
        <authorList>
            <person name="Zhou Z."/>
            <person name="Liu Y."/>
            <person name="Xu W."/>
            <person name="Pan J."/>
            <person name="Luo Z.H."/>
            <person name="Li M."/>
        </authorList>
    </citation>
    <scope>NUCLEOTIDE SEQUENCE [LARGE SCALE GENOMIC DNA]</scope>
    <source>
        <strain evidence="2">SpSt-418</strain>
    </source>
</reference>
<organism evidence="2">
    <name type="scientific">Oscillatoriales cyanobacterium SpSt-418</name>
    <dbReference type="NCBI Taxonomy" id="2282169"/>
    <lineage>
        <taxon>Bacteria</taxon>
        <taxon>Bacillati</taxon>
        <taxon>Cyanobacteriota</taxon>
        <taxon>Cyanophyceae</taxon>
        <taxon>Oscillatoriophycideae</taxon>
        <taxon>Oscillatoriales</taxon>
    </lineage>
</organism>
<dbReference type="EMBL" id="DSRU01000320">
    <property type="protein sequence ID" value="HFN00345.1"/>
    <property type="molecule type" value="Genomic_DNA"/>
</dbReference>
<gene>
    <name evidence="2" type="ORF">ENR64_21880</name>
</gene>
<proteinExistence type="predicted"/>
<evidence type="ECO:0000256" key="1">
    <source>
        <dbReference type="SAM" id="Phobius"/>
    </source>
</evidence>